<evidence type="ECO:0000313" key="3">
    <source>
        <dbReference type="Proteomes" id="UP000561438"/>
    </source>
</evidence>
<keyword evidence="3" id="KW-1185">Reference proteome</keyword>
<dbReference type="RefSeq" id="WP_176265823.1">
    <property type="nucleotide sequence ID" value="NZ_JABWGV010000001.1"/>
</dbReference>
<gene>
    <name evidence="2" type="ORF">HUV48_00485</name>
</gene>
<name>A0A850GZR7_9SPHN</name>
<dbReference type="EMBL" id="JABWGV010000001">
    <property type="protein sequence ID" value="NVD43492.1"/>
    <property type="molecule type" value="Genomic_DNA"/>
</dbReference>
<keyword evidence="1" id="KW-1133">Transmembrane helix</keyword>
<protein>
    <submittedName>
        <fullName evidence="2">Uncharacterized protein</fullName>
    </submittedName>
</protein>
<feature type="transmembrane region" description="Helical" evidence="1">
    <location>
        <begin position="56"/>
        <end position="72"/>
    </location>
</feature>
<feature type="transmembrane region" description="Helical" evidence="1">
    <location>
        <begin position="12"/>
        <end position="36"/>
    </location>
</feature>
<accession>A0A850GZR7</accession>
<proteinExistence type="predicted"/>
<keyword evidence="1" id="KW-0472">Membrane</keyword>
<sequence length="99" mass="10681">MNESRISPWVRPLLLIFVGLITGGVALLSGAINVVFPGTGVRFGMTVMQVLQSVPESWVGLLEVMFVTYAIAKTGERGVQAYSSAKYDPPMRPDGDSHV</sequence>
<evidence type="ECO:0000313" key="2">
    <source>
        <dbReference type="EMBL" id="NVD43492.1"/>
    </source>
</evidence>
<dbReference type="Proteomes" id="UP000561438">
    <property type="component" value="Unassembled WGS sequence"/>
</dbReference>
<dbReference type="AlphaFoldDB" id="A0A850GZR7"/>
<keyword evidence="1" id="KW-0812">Transmembrane</keyword>
<organism evidence="2 3">
    <name type="scientific">Qipengyuania atrilutea</name>
    <dbReference type="NCBI Taxonomy" id="2744473"/>
    <lineage>
        <taxon>Bacteria</taxon>
        <taxon>Pseudomonadati</taxon>
        <taxon>Pseudomonadota</taxon>
        <taxon>Alphaproteobacteria</taxon>
        <taxon>Sphingomonadales</taxon>
        <taxon>Erythrobacteraceae</taxon>
        <taxon>Qipengyuania</taxon>
    </lineage>
</organism>
<reference evidence="2 3" key="1">
    <citation type="submission" date="2020-06" db="EMBL/GenBank/DDBJ databases">
        <title>Altererythrobacter sp. HHU K3-1.</title>
        <authorList>
            <person name="Zhang D."/>
            <person name="Xue H."/>
        </authorList>
    </citation>
    <scope>NUCLEOTIDE SEQUENCE [LARGE SCALE GENOMIC DNA]</scope>
    <source>
        <strain evidence="2 3">HHU K3-1</strain>
    </source>
</reference>
<comment type="caution">
    <text evidence="2">The sequence shown here is derived from an EMBL/GenBank/DDBJ whole genome shotgun (WGS) entry which is preliminary data.</text>
</comment>
<evidence type="ECO:0000256" key="1">
    <source>
        <dbReference type="SAM" id="Phobius"/>
    </source>
</evidence>